<keyword evidence="2" id="KW-1185">Reference proteome</keyword>
<protein>
    <submittedName>
        <fullName evidence="1">Uncharacterized protein</fullName>
    </submittedName>
</protein>
<gene>
    <name evidence="1" type="ORF">XAT740_LOCUS48472</name>
</gene>
<evidence type="ECO:0000313" key="1">
    <source>
        <dbReference type="EMBL" id="CAF1607615.1"/>
    </source>
</evidence>
<dbReference type="EMBL" id="CAJNOR010006957">
    <property type="protein sequence ID" value="CAF1607615.1"/>
    <property type="molecule type" value="Genomic_DNA"/>
</dbReference>
<accession>A0A816BFL9</accession>
<reference evidence="1" key="1">
    <citation type="submission" date="2021-02" db="EMBL/GenBank/DDBJ databases">
        <authorList>
            <person name="Nowell W R."/>
        </authorList>
    </citation>
    <scope>NUCLEOTIDE SEQUENCE</scope>
</reference>
<dbReference type="Proteomes" id="UP000663828">
    <property type="component" value="Unassembled WGS sequence"/>
</dbReference>
<proteinExistence type="predicted"/>
<name>A0A816BFL9_ADIRI</name>
<comment type="caution">
    <text evidence="1">The sequence shown here is derived from an EMBL/GenBank/DDBJ whole genome shotgun (WGS) entry which is preliminary data.</text>
</comment>
<sequence>MLHIWESVPHTESVPTIPELTRSNSGIDTHNSAEFLPIPESIHTIPRNSYQFRNRYTQFRGIPTNSGITPTPYTLTYHLPYTRPNSVYGIPEFRNRGNRFRVRNWFPNVQHCGIG</sequence>
<dbReference type="AlphaFoldDB" id="A0A816BFL9"/>
<evidence type="ECO:0000313" key="2">
    <source>
        <dbReference type="Proteomes" id="UP000663828"/>
    </source>
</evidence>
<organism evidence="1 2">
    <name type="scientific">Adineta ricciae</name>
    <name type="common">Rotifer</name>
    <dbReference type="NCBI Taxonomy" id="249248"/>
    <lineage>
        <taxon>Eukaryota</taxon>
        <taxon>Metazoa</taxon>
        <taxon>Spiralia</taxon>
        <taxon>Gnathifera</taxon>
        <taxon>Rotifera</taxon>
        <taxon>Eurotatoria</taxon>
        <taxon>Bdelloidea</taxon>
        <taxon>Adinetida</taxon>
        <taxon>Adinetidae</taxon>
        <taxon>Adineta</taxon>
    </lineage>
</organism>